<evidence type="ECO:0000313" key="3">
    <source>
        <dbReference type="Proteomes" id="UP001217089"/>
    </source>
</evidence>
<feature type="domain" description="Transferrin-like" evidence="1">
    <location>
        <begin position="22"/>
        <end position="341"/>
    </location>
</feature>
<comment type="caution">
    <text evidence="2">The sequence shown here is derived from an EMBL/GenBank/DDBJ whole genome shotgun (WGS) entry which is preliminary data.</text>
</comment>
<dbReference type="EMBL" id="JARBDR010000818">
    <property type="protein sequence ID" value="KAJ8305235.1"/>
    <property type="molecule type" value="Genomic_DNA"/>
</dbReference>
<gene>
    <name evidence="2" type="ORF">KUTeg_017213</name>
</gene>
<evidence type="ECO:0000313" key="2">
    <source>
        <dbReference type="EMBL" id="KAJ8305235.1"/>
    </source>
</evidence>
<dbReference type="SMART" id="SM00094">
    <property type="entry name" value="TR_FER"/>
    <property type="match status" value="2"/>
</dbReference>
<dbReference type="Gene3D" id="3.40.190.10">
    <property type="entry name" value="Periplasmic binding protein-like II"/>
    <property type="match status" value="4"/>
</dbReference>
<dbReference type="PRINTS" id="PR00422">
    <property type="entry name" value="TRANSFERRIN"/>
</dbReference>
<dbReference type="Proteomes" id="UP001217089">
    <property type="component" value="Unassembled WGS sequence"/>
</dbReference>
<sequence length="766" mass="86564">MFGRNCMTSQYNKCLFISARRARWCCVTKAELRKCEDWHMALNQLRAEKVQNYQVIPEVFECVMGKDVFDCMEKIQTDEADIMALDTGQGYFAGRYHNMMPILAEKYVLGIGTAAGWLYPIGTLLTQTKIPISECNAVVKSVTQFFSRMCLPGALNSFYNPFGNNPTSICDLCTGIGEQKCSSSDPHAGYDGAFRCLKAQVGDIAFLRHDTVESMLTNSSAGSPSEYSLLCPDGSRRSVNEYAQCNFGSVPSHMIMTSGLKAAAVVQSYKDFLLQTVQWFGPTGIYVSRFPMFSSTKWDYFGRNNLLFTDTTKALYDVGGKNTYYNWVDEAFNDMVNSLNYCPLKYARWCVISGAEKNKCEMMMMAFKARDLQPTLDCVLGANVQNCMKMIQDGDADLMALDAGDVYLAGRKFGLKPFASEDYGNMNSSFHVVAVARKRDSEMTLFNLKQRRACLAGIGRGDGWIVPVNIFIETEQFLPQHCTVFENLGQLFVRSCIPGAMDSEYNPNQYPVNLCEACAAGGSRKCRRNSDEQYYGAAGAFRCLVEKGGDIAFLRHLTVRDNTDGRNRAIWARNRRSDDYELMCKDGRRTNIDDWRNCHLGKVPANAVVTAKYKSAKDVNIFWHLLNFGQQFFSSDIFQPVSEGDFHMFDSTPWYGDLMFTDDAVRLIRIPESKQTYKDYLGADFVGQVEKPTSVHLCTCQQCQYSQIIIYVSHSRVYHHEDSVLRQPGKSVIIISSNNFVNVNITFFFTSEPLKFIIDKDFITRI</sequence>
<reference evidence="2 3" key="1">
    <citation type="submission" date="2022-12" db="EMBL/GenBank/DDBJ databases">
        <title>Chromosome-level genome of Tegillarca granosa.</title>
        <authorList>
            <person name="Kim J."/>
        </authorList>
    </citation>
    <scope>NUCLEOTIDE SEQUENCE [LARGE SCALE GENOMIC DNA]</scope>
    <source>
        <strain evidence="2">Teg-2019</strain>
        <tissue evidence="2">Adductor muscle</tissue>
    </source>
</reference>
<dbReference type="PANTHER" id="PTHR11485:SF29">
    <property type="entry name" value="TRANSFERRIN 2"/>
    <property type="match status" value="1"/>
</dbReference>
<proteinExistence type="predicted"/>
<dbReference type="SUPFAM" id="SSF53850">
    <property type="entry name" value="Periplasmic binding protein-like II"/>
    <property type="match status" value="2"/>
</dbReference>
<dbReference type="InterPro" id="IPR001156">
    <property type="entry name" value="Transferrin-like_dom"/>
</dbReference>
<dbReference type="PANTHER" id="PTHR11485">
    <property type="entry name" value="TRANSFERRIN"/>
    <property type="match status" value="1"/>
</dbReference>
<protein>
    <recommendedName>
        <fullName evidence="1">Transferrin-like domain-containing protein</fullName>
    </recommendedName>
</protein>
<dbReference type="CDD" id="cd13529">
    <property type="entry name" value="PBP2_transferrin"/>
    <property type="match status" value="2"/>
</dbReference>
<dbReference type="PROSITE" id="PS51408">
    <property type="entry name" value="TRANSFERRIN_LIKE_4"/>
    <property type="match status" value="2"/>
</dbReference>
<dbReference type="Pfam" id="PF00405">
    <property type="entry name" value="Transferrin"/>
    <property type="match status" value="3"/>
</dbReference>
<feature type="domain" description="Transferrin-like" evidence="1">
    <location>
        <begin position="347"/>
        <end position="694"/>
    </location>
</feature>
<evidence type="ECO:0000259" key="1">
    <source>
        <dbReference type="PROSITE" id="PS51408"/>
    </source>
</evidence>
<organism evidence="2 3">
    <name type="scientific">Tegillarca granosa</name>
    <name type="common">Malaysian cockle</name>
    <name type="synonym">Anadara granosa</name>
    <dbReference type="NCBI Taxonomy" id="220873"/>
    <lineage>
        <taxon>Eukaryota</taxon>
        <taxon>Metazoa</taxon>
        <taxon>Spiralia</taxon>
        <taxon>Lophotrochozoa</taxon>
        <taxon>Mollusca</taxon>
        <taxon>Bivalvia</taxon>
        <taxon>Autobranchia</taxon>
        <taxon>Pteriomorphia</taxon>
        <taxon>Arcoida</taxon>
        <taxon>Arcoidea</taxon>
        <taxon>Arcidae</taxon>
        <taxon>Tegillarca</taxon>
    </lineage>
</organism>
<keyword evidence="3" id="KW-1185">Reference proteome</keyword>
<accession>A0ABQ9EPB1</accession>
<name>A0ABQ9EPB1_TEGGR</name>